<reference evidence="3" key="2">
    <citation type="submission" date="2020-05" db="UniProtKB">
        <authorList>
            <consortium name="EnsemblMetazoa"/>
        </authorList>
    </citation>
    <scope>IDENTIFICATION</scope>
</reference>
<sequence length="60" mass="7093">MEPHQELKDTASVRRRFKATSTKVQQRRGDVHHQGLTEEVRSKHTRWTGRYETASFCSLH</sequence>
<evidence type="ECO:0000313" key="3">
    <source>
        <dbReference type="EnsemblMetazoa" id="ASIC021228-PA"/>
    </source>
</evidence>
<feature type="compositionally biased region" description="Basic and acidic residues" evidence="1">
    <location>
        <begin position="1"/>
        <end position="12"/>
    </location>
</feature>
<accession>A0A084WRV5</accession>
<feature type="region of interest" description="Disordered" evidence="1">
    <location>
        <begin position="1"/>
        <end position="34"/>
    </location>
</feature>
<evidence type="ECO:0000256" key="1">
    <source>
        <dbReference type="SAM" id="MobiDB-lite"/>
    </source>
</evidence>
<evidence type="ECO:0000313" key="4">
    <source>
        <dbReference type="Proteomes" id="UP000030765"/>
    </source>
</evidence>
<protein>
    <submittedName>
        <fullName evidence="2 3">Uncharacterized protein</fullName>
    </submittedName>
</protein>
<dbReference type="EnsemblMetazoa" id="ASIC021228-RA">
    <property type="protein sequence ID" value="ASIC021228-PA"/>
    <property type="gene ID" value="ASIC021228"/>
</dbReference>
<keyword evidence="4" id="KW-1185">Reference proteome</keyword>
<dbReference type="EMBL" id="ATLV01026223">
    <property type="status" value="NOT_ANNOTATED_CDS"/>
    <property type="molecule type" value="Genomic_DNA"/>
</dbReference>
<dbReference type="AlphaFoldDB" id="A0A084WRV5"/>
<evidence type="ECO:0000313" key="2">
    <source>
        <dbReference type="EMBL" id="KFB52949.1"/>
    </source>
</evidence>
<proteinExistence type="predicted"/>
<reference evidence="2 4" key="1">
    <citation type="journal article" date="2014" name="BMC Genomics">
        <title>Genome sequence of Anopheles sinensis provides insight into genetics basis of mosquito competence for malaria parasites.</title>
        <authorList>
            <person name="Zhou D."/>
            <person name="Zhang D."/>
            <person name="Ding G."/>
            <person name="Shi L."/>
            <person name="Hou Q."/>
            <person name="Ye Y."/>
            <person name="Xu Y."/>
            <person name="Zhou H."/>
            <person name="Xiong C."/>
            <person name="Li S."/>
            <person name="Yu J."/>
            <person name="Hong S."/>
            <person name="Yu X."/>
            <person name="Zou P."/>
            <person name="Chen C."/>
            <person name="Chang X."/>
            <person name="Wang W."/>
            <person name="Lv Y."/>
            <person name="Sun Y."/>
            <person name="Ma L."/>
            <person name="Shen B."/>
            <person name="Zhu C."/>
        </authorList>
    </citation>
    <scope>NUCLEOTIDE SEQUENCE [LARGE SCALE GENOMIC DNA]</scope>
</reference>
<name>A0A084WRV5_ANOSI</name>
<organism evidence="2">
    <name type="scientific">Anopheles sinensis</name>
    <name type="common">Mosquito</name>
    <dbReference type="NCBI Taxonomy" id="74873"/>
    <lineage>
        <taxon>Eukaryota</taxon>
        <taxon>Metazoa</taxon>
        <taxon>Ecdysozoa</taxon>
        <taxon>Arthropoda</taxon>
        <taxon>Hexapoda</taxon>
        <taxon>Insecta</taxon>
        <taxon>Pterygota</taxon>
        <taxon>Neoptera</taxon>
        <taxon>Endopterygota</taxon>
        <taxon>Diptera</taxon>
        <taxon>Nematocera</taxon>
        <taxon>Culicoidea</taxon>
        <taxon>Culicidae</taxon>
        <taxon>Anophelinae</taxon>
        <taxon>Anopheles</taxon>
    </lineage>
</organism>
<gene>
    <name evidence="2" type="ORF">ZHAS_00021228</name>
</gene>
<dbReference type="VEuPathDB" id="VectorBase:ASIC021228"/>
<dbReference type="EMBL" id="KE525408">
    <property type="protein sequence ID" value="KFB52949.1"/>
    <property type="molecule type" value="Genomic_DNA"/>
</dbReference>
<dbReference type="Proteomes" id="UP000030765">
    <property type="component" value="Unassembled WGS sequence"/>
</dbReference>